<comment type="caution">
    <text evidence="2">The sequence shown here is derived from an EMBL/GenBank/DDBJ whole genome shotgun (WGS) entry which is preliminary data.</text>
</comment>
<sequence length="64" mass="6409">MTEHVNGHGWGISNILDDGIGPGWSYPVGPGPSSGQGPVTTTSPAGTATPSTTASSSVWLMANR</sequence>
<dbReference type="Proteomes" id="UP001501666">
    <property type="component" value="Unassembled WGS sequence"/>
</dbReference>
<keyword evidence="3" id="KW-1185">Reference proteome</keyword>
<reference evidence="2 3" key="1">
    <citation type="journal article" date="2019" name="Int. J. Syst. Evol. Microbiol.">
        <title>The Global Catalogue of Microorganisms (GCM) 10K type strain sequencing project: providing services to taxonomists for standard genome sequencing and annotation.</title>
        <authorList>
            <consortium name="The Broad Institute Genomics Platform"/>
            <consortium name="The Broad Institute Genome Sequencing Center for Infectious Disease"/>
            <person name="Wu L."/>
            <person name="Ma J."/>
        </authorList>
    </citation>
    <scope>NUCLEOTIDE SEQUENCE [LARGE SCALE GENOMIC DNA]</scope>
    <source>
        <strain evidence="2 3">JCM 6835</strain>
    </source>
</reference>
<proteinExistence type="predicted"/>
<evidence type="ECO:0000256" key="1">
    <source>
        <dbReference type="SAM" id="MobiDB-lite"/>
    </source>
</evidence>
<protein>
    <submittedName>
        <fullName evidence="2">Uncharacterized protein</fullName>
    </submittedName>
</protein>
<gene>
    <name evidence="2" type="ORF">GCM10010412_043150</name>
</gene>
<organism evidence="2 3">
    <name type="scientific">Nonomuraea recticatena</name>
    <dbReference type="NCBI Taxonomy" id="46178"/>
    <lineage>
        <taxon>Bacteria</taxon>
        <taxon>Bacillati</taxon>
        <taxon>Actinomycetota</taxon>
        <taxon>Actinomycetes</taxon>
        <taxon>Streptosporangiales</taxon>
        <taxon>Streptosporangiaceae</taxon>
        <taxon>Nonomuraea</taxon>
    </lineage>
</organism>
<evidence type="ECO:0000313" key="2">
    <source>
        <dbReference type="EMBL" id="GAA2666236.1"/>
    </source>
</evidence>
<feature type="region of interest" description="Disordered" evidence="1">
    <location>
        <begin position="21"/>
        <end position="64"/>
    </location>
</feature>
<accession>A0ABN3S2F5</accession>
<evidence type="ECO:0000313" key="3">
    <source>
        <dbReference type="Proteomes" id="UP001501666"/>
    </source>
</evidence>
<dbReference type="EMBL" id="BAAATE010000010">
    <property type="protein sequence ID" value="GAA2666236.1"/>
    <property type="molecule type" value="Genomic_DNA"/>
</dbReference>
<name>A0ABN3S2F5_9ACTN</name>
<feature type="compositionally biased region" description="Low complexity" evidence="1">
    <location>
        <begin position="23"/>
        <end position="58"/>
    </location>
</feature>